<sequence length="254" mass="29845">MNDFLLTYRSFTTPEKFFELLLTRYKQCERQSAEKVSVIRIRVFSVFKTWVEKFWYDFESANLAKEAQDFFKDVIENGNEAQKKVAERALHSLERQLAGDARKIKSNQDFLPPVHVPKPGQTEIIDFNSEEIARQLTLIDWEMWKQIQPYEFLNSAWTAKGEERERAKNILRFIERSTYISNWVASTICRTGQLKYRTKICAKWIDVSYKLKNMGNFNGCMAIMAAFNLTPVFRLKQTFEVSTKGKSLILISFL</sequence>
<reference evidence="5" key="1">
    <citation type="journal article" date="2020" name="J. Eukaryot. Microbiol.">
        <title>De novo Sequencing, Assembly and Annotation of the Transcriptome for the Free-Living Testate Amoeba Arcella intermedia.</title>
        <authorList>
            <person name="Ribeiro G.M."/>
            <person name="Porfirio-Sousa A.L."/>
            <person name="Maurer-Alcala X.X."/>
            <person name="Katz L.A."/>
            <person name="Lahr D.J.G."/>
        </authorList>
    </citation>
    <scope>NUCLEOTIDE SEQUENCE</scope>
</reference>
<dbReference type="InterPro" id="IPR000651">
    <property type="entry name" value="Ras-like_Gua-exchang_fac_N"/>
</dbReference>
<protein>
    <recommendedName>
        <fullName evidence="6">Ras-GEF domain-containing protein</fullName>
    </recommendedName>
</protein>
<feature type="domain" description="Ras-GEF" evidence="3">
    <location>
        <begin position="128"/>
        <end position="254"/>
    </location>
</feature>
<dbReference type="GO" id="GO:0005886">
    <property type="term" value="C:plasma membrane"/>
    <property type="evidence" value="ECO:0007669"/>
    <property type="project" value="TreeGrafter"/>
</dbReference>
<dbReference type="Pfam" id="PF00618">
    <property type="entry name" value="RasGEF_N"/>
    <property type="match status" value="1"/>
</dbReference>
<dbReference type="Gene3D" id="1.20.870.10">
    <property type="entry name" value="Son of sevenless (SoS) protein Chain: S domain 1"/>
    <property type="match status" value="1"/>
</dbReference>
<evidence type="ECO:0000259" key="4">
    <source>
        <dbReference type="PROSITE" id="PS50212"/>
    </source>
</evidence>
<dbReference type="PANTHER" id="PTHR23113:SF368">
    <property type="entry name" value="CELL DIVISION CONTROL PROTEIN 25"/>
    <property type="match status" value="1"/>
</dbReference>
<evidence type="ECO:0000259" key="3">
    <source>
        <dbReference type="PROSITE" id="PS50009"/>
    </source>
</evidence>
<dbReference type="PANTHER" id="PTHR23113">
    <property type="entry name" value="GUANINE NUCLEOTIDE EXCHANGE FACTOR"/>
    <property type="match status" value="1"/>
</dbReference>
<proteinExistence type="predicted"/>
<name>A0A6B2LD22_9EUKA</name>
<dbReference type="EMBL" id="GIBP01005926">
    <property type="protein sequence ID" value="NDV34895.1"/>
    <property type="molecule type" value="Transcribed_RNA"/>
</dbReference>
<dbReference type="InterPro" id="IPR008937">
    <property type="entry name" value="Ras-like_GEF"/>
</dbReference>
<dbReference type="SMART" id="SM00147">
    <property type="entry name" value="RasGEF"/>
    <property type="match status" value="1"/>
</dbReference>
<organism evidence="5">
    <name type="scientific">Arcella intermedia</name>
    <dbReference type="NCBI Taxonomy" id="1963864"/>
    <lineage>
        <taxon>Eukaryota</taxon>
        <taxon>Amoebozoa</taxon>
        <taxon>Tubulinea</taxon>
        <taxon>Elardia</taxon>
        <taxon>Arcellinida</taxon>
        <taxon>Sphaerothecina</taxon>
        <taxon>Arcellidae</taxon>
        <taxon>Arcella</taxon>
    </lineage>
</organism>
<dbReference type="AlphaFoldDB" id="A0A6B2LD22"/>
<dbReference type="InterPro" id="IPR023578">
    <property type="entry name" value="Ras_GEF_dom_sf"/>
</dbReference>
<evidence type="ECO:0008006" key="6">
    <source>
        <dbReference type="Google" id="ProtNLM"/>
    </source>
</evidence>
<feature type="domain" description="N-terminal Ras-GEF" evidence="4">
    <location>
        <begin position="1"/>
        <end position="98"/>
    </location>
</feature>
<dbReference type="CDD" id="cd06224">
    <property type="entry name" value="REM"/>
    <property type="match status" value="1"/>
</dbReference>
<dbReference type="PROSITE" id="PS50009">
    <property type="entry name" value="RASGEF_CAT"/>
    <property type="match status" value="1"/>
</dbReference>
<dbReference type="InterPro" id="IPR001895">
    <property type="entry name" value="RASGEF_cat_dom"/>
</dbReference>
<keyword evidence="1 2" id="KW-0344">Guanine-nucleotide releasing factor</keyword>
<dbReference type="Gene3D" id="1.10.840.10">
    <property type="entry name" value="Ras guanine-nucleotide exchange factors catalytic domain"/>
    <property type="match status" value="1"/>
</dbReference>
<dbReference type="PROSITE" id="PS50212">
    <property type="entry name" value="RASGEF_NTER"/>
    <property type="match status" value="1"/>
</dbReference>
<dbReference type="Pfam" id="PF00617">
    <property type="entry name" value="RasGEF"/>
    <property type="match status" value="1"/>
</dbReference>
<evidence type="ECO:0000313" key="5">
    <source>
        <dbReference type="EMBL" id="NDV34895.1"/>
    </source>
</evidence>
<dbReference type="GO" id="GO:0005085">
    <property type="term" value="F:guanyl-nucleotide exchange factor activity"/>
    <property type="evidence" value="ECO:0007669"/>
    <property type="project" value="UniProtKB-KW"/>
</dbReference>
<evidence type="ECO:0000256" key="2">
    <source>
        <dbReference type="PROSITE-ProRule" id="PRU00168"/>
    </source>
</evidence>
<dbReference type="GO" id="GO:0007265">
    <property type="term" value="P:Ras protein signal transduction"/>
    <property type="evidence" value="ECO:0007669"/>
    <property type="project" value="TreeGrafter"/>
</dbReference>
<dbReference type="SUPFAM" id="SSF48366">
    <property type="entry name" value="Ras GEF"/>
    <property type="match status" value="1"/>
</dbReference>
<dbReference type="InterPro" id="IPR036964">
    <property type="entry name" value="RASGEF_cat_dom_sf"/>
</dbReference>
<accession>A0A6B2LD22</accession>
<evidence type="ECO:0000256" key="1">
    <source>
        <dbReference type="ARBA" id="ARBA00022658"/>
    </source>
</evidence>